<dbReference type="AlphaFoldDB" id="A0A1M7D8M5"/>
<dbReference type="RefSeq" id="WP_072934133.1">
    <property type="nucleotide sequence ID" value="NZ_BMFL01000037.1"/>
</dbReference>
<reference evidence="2" key="5">
    <citation type="submission" date="2024-05" db="EMBL/GenBank/DDBJ databases">
        <authorList>
            <person name="Sun Q."/>
            <person name="Zhou Y."/>
        </authorList>
    </citation>
    <scope>NUCLEOTIDE SEQUENCE</scope>
    <source>
        <strain evidence="2">CGMCC 1.12707</strain>
    </source>
</reference>
<reference evidence="4" key="2">
    <citation type="submission" date="2016-11" db="EMBL/GenBank/DDBJ databases">
        <authorList>
            <person name="Varghese N."/>
            <person name="Submissions S."/>
        </authorList>
    </citation>
    <scope>NUCLEOTIDE SEQUENCE [LARGE SCALE GENOMIC DNA]</scope>
    <source>
        <strain evidence="4">DSM 27989</strain>
    </source>
</reference>
<dbReference type="EMBL" id="FRBH01000021">
    <property type="protein sequence ID" value="SHL75881.1"/>
    <property type="molecule type" value="Genomic_DNA"/>
</dbReference>
<evidence type="ECO:0000313" key="5">
    <source>
        <dbReference type="Proteomes" id="UP000650994"/>
    </source>
</evidence>
<evidence type="ECO:0000313" key="4">
    <source>
        <dbReference type="Proteomes" id="UP000184120"/>
    </source>
</evidence>
<sequence>MRKNIFFKILIYILVLNIIFYIVYYIINKDAKPIKLSDLRNPGDWFMFIWLFGIPILLDFLSVGLLINYVFSKYKLLIHLCTLLFFVLIVEFILTSLLFGKEPALIKVGLSIILFIPLIKSR</sequence>
<reference evidence="2" key="1">
    <citation type="journal article" date="2014" name="Int. J. Syst. Evol. Microbiol.">
        <title>Complete genome of a new Firmicutes species belonging to the dominant human colonic microbiota ('Ruminococcus bicirculans') reveals two chromosomes and a selective capacity to utilize plant glucans.</title>
        <authorList>
            <consortium name="NISC Comparative Sequencing Program"/>
            <person name="Wegmann U."/>
            <person name="Louis P."/>
            <person name="Goesmann A."/>
            <person name="Henrissat B."/>
            <person name="Duncan S.H."/>
            <person name="Flint H.J."/>
        </authorList>
    </citation>
    <scope>NUCLEOTIDE SEQUENCE</scope>
    <source>
        <strain evidence="2">CGMCC 1.12707</strain>
    </source>
</reference>
<feature type="transmembrane region" description="Helical" evidence="1">
    <location>
        <begin position="76"/>
        <end position="98"/>
    </location>
</feature>
<organism evidence="3 4">
    <name type="scientific">Chishuiella changwenlii</name>
    <dbReference type="NCBI Taxonomy" id="1434701"/>
    <lineage>
        <taxon>Bacteria</taxon>
        <taxon>Pseudomonadati</taxon>
        <taxon>Bacteroidota</taxon>
        <taxon>Flavobacteriia</taxon>
        <taxon>Flavobacteriales</taxon>
        <taxon>Weeksellaceae</taxon>
        <taxon>Chishuiella</taxon>
    </lineage>
</organism>
<dbReference type="Proteomes" id="UP000184120">
    <property type="component" value="Unassembled WGS sequence"/>
</dbReference>
<keyword evidence="1" id="KW-0812">Transmembrane</keyword>
<proteinExistence type="predicted"/>
<feature type="transmembrane region" description="Helical" evidence="1">
    <location>
        <begin position="9"/>
        <end position="27"/>
    </location>
</feature>
<keyword evidence="1" id="KW-0472">Membrane</keyword>
<dbReference type="EMBL" id="BMFL01000037">
    <property type="protein sequence ID" value="GGF11557.1"/>
    <property type="molecule type" value="Genomic_DNA"/>
</dbReference>
<keyword evidence="5" id="KW-1185">Reference proteome</keyword>
<dbReference type="Proteomes" id="UP000650994">
    <property type="component" value="Unassembled WGS sequence"/>
</dbReference>
<gene>
    <name evidence="2" type="ORF">GCM10010984_30730</name>
    <name evidence="3" type="ORF">SAMN05443634_1217</name>
</gene>
<reference evidence="5" key="4">
    <citation type="journal article" date="2019" name="Int. J. Syst. Evol. Microbiol.">
        <title>The Global Catalogue of Microorganisms (GCM) 10K type strain sequencing project: providing services to taxonomists for standard genome sequencing and annotation.</title>
        <authorList>
            <consortium name="The Broad Institute Genomics Platform"/>
            <consortium name="The Broad Institute Genome Sequencing Center for Infectious Disease"/>
            <person name="Wu L."/>
            <person name="Ma J."/>
        </authorList>
    </citation>
    <scope>NUCLEOTIDE SEQUENCE [LARGE SCALE GENOMIC DNA]</scope>
    <source>
        <strain evidence="5">CGMCC 1.12707</strain>
    </source>
</reference>
<feature type="transmembrane region" description="Helical" evidence="1">
    <location>
        <begin position="47"/>
        <end position="69"/>
    </location>
</feature>
<name>A0A1M7D8M5_9FLAO</name>
<evidence type="ECO:0000313" key="3">
    <source>
        <dbReference type="EMBL" id="SHL75881.1"/>
    </source>
</evidence>
<accession>A0A1M7D8M5</accession>
<dbReference type="OrthoDB" id="9982063at2"/>
<protein>
    <submittedName>
        <fullName evidence="3">Uncharacterized protein</fullName>
    </submittedName>
</protein>
<evidence type="ECO:0000313" key="2">
    <source>
        <dbReference type="EMBL" id="GGF11557.1"/>
    </source>
</evidence>
<evidence type="ECO:0000256" key="1">
    <source>
        <dbReference type="SAM" id="Phobius"/>
    </source>
</evidence>
<reference evidence="3" key="3">
    <citation type="submission" date="2016-11" db="EMBL/GenBank/DDBJ databases">
        <authorList>
            <person name="Jaros S."/>
            <person name="Januszkiewicz K."/>
            <person name="Wedrychowicz H."/>
        </authorList>
    </citation>
    <scope>NUCLEOTIDE SEQUENCE [LARGE SCALE GENOMIC DNA]</scope>
    <source>
        <strain evidence="3">DSM 27989</strain>
    </source>
</reference>
<feature type="transmembrane region" description="Helical" evidence="1">
    <location>
        <begin position="104"/>
        <end position="119"/>
    </location>
</feature>
<keyword evidence="1" id="KW-1133">Transmembrane helix</keyword>